<dbReference type="AlphaFoldDB" id="A0A8S9ZWA9"/>
<evidence type="ECO:0000256" key="5">
    <source>
        <dbReference type="ARBA" id="ARBA00023242"/>
    </source>
</evidence>
<feature type="compositionally biased region" description="Polar residues" evidence="7">
    <location>
        <begin position="656"/>
        <end position="679"/>
    </location>
</feature>
<dbReference type="GO" id="GO:0005737">
    <property type="term" value="C:cytoplasm"/>
    <property type="evidence" value="ECO:0007669"/>
    <property type="project" value="TreeGrafter"/>
</dbReference>
<accession>A0A8S9ZWA9</accession>
<proteinExistence type="predicted"/>
<gene>
    <name evidence="9" type="ORF">Mgra_00002467</name>
</gene>
<comment type="caution">
    <text evidence="9">The sequence shown here is derived from an EMBL/GenBank/DDBJ whole genome shotgun (WGS) entry which is preliminary data.</text>
</comment>
<dbReference type="CDD" id="cd00590">
    <property type="entry name" value="RRM_SF"/>
    <property type="match status" value="1"/>
</dbReference>
<dbReference type="EMBL" id="JABEBT010000015">
    <property type="protein sequence ID" value="KAF7638014.1"/>
    <property type="molecule type" value="Genomic_DNA"/>
</dbReference>
<comment type="subcellular location">
    <subcellularLocation>
        <location evidence="1">Nucleus</location>
    </subcellularLocation>
</comment>
<dbReference type="GO" id="GO:0006397">
    <property type="term" value="P:mRNA processing"/>
    <property type="evidence" value="ECO:0007669"/>
    <property type="project" value="UniProtKB-KW"/>
</dbReference>
<keyword evidence="3" id="KW-0677">Repeat</keyword>
<evidence type="ECO:0000256" key="7">
    <source>
        <dbReference type="SAM" id="MobiDB-lite"/>
    </source>
</evidence>
<feature type="region of interest" description="Disordered" evidence="7">
    <location>
        <begin position="625"/>
        <end position="713"/>
    </location>
</feature>
<keyword evidence="4 6" id="KW-0694">RNA-binding</keyword>
<dbReference type="OrthoDB" id="642895at2759"/>
<feature type="compositionally biased region" description="Basic and acidic residues" evidence="7">
    <location>
        <begin position="735"/>
        <end position="758"/>
    </location>
</feature>
<dbReference type="Pfam" id="PF03999">
    <property type="entry name" value="MAP65_ASE1"/>
    <property type="match status" value="1"/>
</dbReference>
<dbReference type="SMART" id="SM00360">
    <property type="entry name" value="RRM"/>
    <property type="match status" value="1"/>
</dbReference>
<evidence type="ECO:0000313" key="10">
    <source>
        <dbReference type="Proteomes" id="UP000605970"/>
    </source>
</evidence>
<feature type="domain" description="RRM" evidence="8">
    <location>
        <begin position="794"/>
        <end position="875"/>
    </location>
</feature>
<name>A0A8S9ZWA9_9BILA</name>
<evidence type="ECO:0000256" key="4">
    <source>
        <dbReference type="ARBA" id="ARBA00022884"/>
    </source>
</evidence>
<evidence type="ECO:0000259" key="8">
    <source>
        <dbReference type="PROSITE" id="PS50102"/>
    </source>
</evidence>
<evidence type="ECO:0000313" key="9">
    <source>
        <dbReference type="EMBL" id="KAF7638014.1"/>
    </source>
</evidence>
<keyword evidence="2" id="KW-0507">mRNA processing</keyword>
<dbReference type="GO" id="GO:0003729">
    <property type="term" value="F:mRNA binding"/>
    <property type="evidence" value="ECO:0007669"/>
    <property type="project" value="TreeGrafter"/>
</dbReference>
<evidence type="ECO:0000256" key="3">
    <source>
        <dbReference type="ARBA" id="ARBA00022737"/>
    </source>
</evidence>
<reference evidence="9" key="1">
    <citation type="journal article" date="2020" name="Ecol. Evol.">
        <title>Genome structure and content of the rice root-knot nematode (Meloidogyne graminicola).</title>
        <authorList>
            <person name="Phan N.T."/>
            <person name="Danchin E.G.J."/>
            <person name="Klopp C."/>
            <person name="Perfus-Barbeoch L."/>
            <person name="Kozlowski D.K."/>
            <person name="Koutsovoulos G.D."/>
            <person name="Lopez-Roques C."/>
            <person name="Bouchez O."/>
            <person name="Zahm M."/>
            <person name="Besnard G."/>
            <person name="Bellafiore S."/>
        </authorList>
    </citation>
    <scope>NUCLEOTIDE SEQUENCE</scope>
    <source>
        <strain evidence="9">VN-18</strain>
    </source>
</reference>
<dbReference type="PROSITE" id="PS50102">
    <property type="entry name" value="RRM"/>
    <property type="match status" value="1"/>
</dbReference>
<evidence type="ECO:0000256" key="6">
    <source>
        <dbReference type="PROSITE-ProRule" id="PRU00176"/>
    </source>
</evidence>
<dbReference type="Pfam" id="PF00076">
    <property type="entry name" value="RRM_1"/>
    <property type="match status" value="1"/>
</dbReference>
<organism evidence="9 10">
    <name type="scientific">Meloidogyne graminicola</name>
    <dbReference type="NCBI Taxonomy" id="189291"/>
    <lineage>
        <taxon>Eukaryota</taxon>
        <taxon>Metazoa</taxon>
        <taxon>Ecdysozoa</taxon>
        <taxon>Nematoda</taxon>
        <taxon>Chromadorea</taxon>
        <taxon>Rhabditida</taxon>
        <taxon>Tylenchina</taxon>
        <taxon>Tylenchomorpha</taxon>
        <taxon>Tylenchoidea</taxon>
        <taxon>Meloidogynidae</taxon>
        <taxon>Meloidogyninae</taxon>
        <taxon>Meloidogyne</taxon>
    </lineage>
</organism>
<dbReference type="PANTHER" id="PTHR23003">
    <property type="entry name" value="RNA RECOGNITION MOTIF RRM DOMAIN CONTAINING PROTEIN"/>
    <property type="match status" value="1"/>
</dbReference>
<evidence type="ECO:0000256" key="2">
    <source>
        <dbReference type="ARBA" id="ARBA00022664"/>
    </source>
</evidence>
<feature type="region of interest" description="Disordered" evidence="7">
    <location>
        <begin position="1016"/>
        <end position="1050"/>
    </location>
</feature>
<dbReference type="InterPro" id="IPR000504">
    <property type="entry name" value="RRM_dom"/>
</dbReference>
<dbReference type="Proteomes" id="UP000605970">
    <property type="component" value="Unassembled WGS sequence"/>
</dbReference>
<keyword evidence="10" id="KW-1185">Reference proteome</keyword>
<sequence>MGDNQRLVGFSIAEANAEFTKAIEKLGNLWDSVHMSTDMRKERLDQVKGFQCNLLKEIVTSEEKLKAINDELDRLTKKREQGFKAQKELYAKYESACHRLGETPDAIHGLNSRFLSSSELDTLRSKFDESRRILNERLDKAFKYQAEAIKIHDIIHHASAPVLTEEDQNYMKINLNNAVVSTTLLDKLEFLCQKLKDQHDAWLEEVAFRYDELLIQFNDVSEKCFMLPPSKLNETELKKLEEQVKARKERYNRAQPVFDMLKEWMDCWKQKLETERRVCRASFYKNRGGNLNQKLKQRKLLDMKVPKLLDDLRALCDKYEEHYGVDDIIVEGVRADQYASKIIEEYEHEKELLRVQKISKMWSNDRLGGTNCERRRGNQNSLVFKSSFQESQGDSIDLNMCSTVIVIGSFANCSDKIPTELLRFLINQHAAKDKAFKSYSESITELYYAPGDAFAFVIVWFYFLKIIMYKQLFYPKTLFSKLDKDNNIVSKQPSQLPTLESNNKTKPVKHASSIETIKPVNGQASAVNDDPWGRAADGSWDAQDNGWDTFKTNDSWGDVKKTTRGGLDGSWDAQDNGWDTFKTNDSWGDVKKTRGGRGNVRGGQGGGRGRNFFPRNDFNIGDRTFPTRSIHNGGNRGFTPKNANEDSIIEKKVAGRNSNNQYYNDRTSFNNTDRFSNNSSDRRFIHPLIKPPSICSNGPIWRGRGRGGVSNGQQRSENIFQDQQVNLSGGGRNENNQRNDETDGSDGHEEEHKQEKNCVDSNYGQQPKGVCLKDDPNEFKDDSNGERFDNPPSKVIYIANLPGDVNKTDVIRMLFEKKLNIVDCFVSRTRCDNDKELAAYAFAELESEEKARQAIEILNDNEFLNRKMRVLFARRQTINLSTSMMKEAKRRRNYGGLGGDTCSVASAPADNNNNNNDAWDFGANSLCGGSADSWANFEDKTDVSPIVSSIKTLENDEIINANGINKDQVVDEVFQDELCLDAIDGDQLKSTDDDFVEISNVVEFLVESIANEFNEDETPFSSTSSLLMKDNEEGETPFASIESLLEVGKE</sequence>
<feature type="region of interest" description="Disordered" evidence="7">
    <location>
        <begin position="586"/>
        <end position="610"/>
    </location>
</feature>
<keyword evidence="5" id="KW-0539">Nucleus</keyword>
<dbReference type="Gene3D" id="3.30.70.330">
    <property type="match status" value="1"/>
</dbReference>
<dbReference type="InterPro" id="IPR035979">
    <property type="entry name" value="RBD_domain_sf"/>
</dbReference>
<dbReference type="GO" id="GO:0005634">
    <property type="term" value="C:nucleus"/>
    <property type="evidence" value="ECO:0007669"/>
    <property type="project" value="UniProtKB-SubCell"/>
</dbReference>
<dbReference type="Gene3D" id="1.20.58.1520">
    <property type="match status" value="1"/>
</dbReference>
<dbReference type="InterPro" id="IPR050374">
    <property type="entry name" value="RRT5_SRSF_SR"/>
</dbReference>
<feature type="region of interest" description="Disordered" evidence="7">
    <location>
        <begin position="725"/>
        <end position="788"/>
    </location>
</feature>
<feature type="compositionally biased region" description="Gly residues" evidence="7">
    <location>
        <begin position="596"/>
        <end position="609"/>
    </location>
</feature>
<feature type="compositionally biased region" description="Basic and acidic residues" evidence="7">
    <location>
        <begin position="771"/>
        <end position="788"/>
    </location>
</feature>
<dbReference type="PANTHER" id="PTHR23003:SF62">
    <property type="entry name" value="SERINE_ARGININE (SR)-TYPE SHUTTLING MRNA BINDING PROTEIN NPL3"/>
    <property type="match status" value="1"/>
</dbReference>
<protein>
    <recommendedName>
        <fullName evidence="8">RRM domain-containing protein</fullName>
    </recommendedName>
</protein>
<dbReference type="InterPro" id="IPR012677">
    <property type="entry name" value="Nucleotide-bd_a/b_plait_sf"/>
</dbReference>
<dbReference type="SUPFAM" id="SSF54928">
    <property type="entry name" value="RNA-binding domain, RBD"/>
    <property type="match status" value="1"/>
</dbReference>
<evidence type="ECO:0000256" key="1">
    <source>
        <dbReference type="ARBA" id="ARBA00004123"/>
    </source>
</evidence>